<name>A0ABX4FSR0_9GAMM</name>
<evidence type="ECO:0000313" key="1">
    <source>
        <dbReference type="EMBL" id="OZS41375.1"/>
    </source>
</evidence>
<accession>A0ABX4FSR0</accession>
<proteinExistence type="predicted"/>
<keyword evidence="2" id="KW-1185">Reference proteome</keyword>
<comment type="caution">
    <text evidence="1">The sequence shown here is derived from an EMBL/GenBank/DDBJ whole genome shotgun (WGS) entry which is preliminary data.</text>
</comment>
<protein>
    <submittedName>
        <fullName evidence="1">Uncharacterized protein</fullName>
    </submittedName>
</protein>
<gene>
    <name evidence="1" type="ORF">ASV53_24075</name>
</gene>
<dbReference type="EMBL" id="NOIF01000372">
    <property type="protein sequence ID" value="OZS41375.1"/>
    <property type="molecule type" value="Genomic_DNA"/>
</dbReference>
<evidence type="ECO:0000313" key="2">
    <source>
        <dbReference type="Proteomes" id="UP000215999"/>
    </source>
</evidence>
<dbReference type="Proteomes" id="UP000215999">
    <property type="component" value="Unassembled WGS sequence"/>
</dbReference>
<sequence>MNKLLFKPENIESVMDDYFSGKGVYRNVKSREDIPDAMINTCIDQLISEVGNVTVLIKDGVFKRHLGGNSSVTIFDGLSDFLKTKAVEALTNKVMAVEDVRKYFESEDANHLLTNYFRELDEDISLIYVEDEGVINKDVIAERVYNAEVNFPMSSNIDSLTIDNLYALTAEKFVGDISFETDATVHFISDYGTYLDIQNDKNRDVDMDSMNGDGMCDLYESYRVRYTGQVEILLADSFEKPVVEVLMRNIKNNEGAVSIGFNMELCELLIEDA</sequence>
<organism evidence="1 2">
    <name type="scientific">Photobacterium sanguinicancri</name>
    <dbReference type="NCBI Taxonomy" id="875932"/>
    <lineage>
        <taxon>Bacteria</taxon>
        <taxon>Pseudomonadati</taxon>
        <taxon>Pseudomonadota</taxon>
        <taxon>Gammaproteobacteria</taxon>
        <taxon>Vibrionales</taxon>
        <taxon>Vibrionaceae</taxon>
        <taxon>Photobacterium</taxon>
    </lineage>
</organism>
<reference evidence="1 2" key="1">
    <citation type="journal article" date="2016" name="Antonie Van Leeuwenhoek">
        <title>Photobacterium sanguinicancri sp. nov. isolated from marine animals.</title>
        <authorList>
            <person name="Gomez-Gil B."/>
            <person name="Roque A."/>
            <person name="Rotllant G."/>
            <person name="Romalde J.L."/>
            <person name="Doce A."/>
            <person name="Eggermont M."/>
            <person name="Defoirdt T."/>
        </authorList>
    </citation>
    <scope>NUCLEOTIDE SEQUENCE [LARGE SCALE GENOMIC DNA]</scope>
    <source>
        <strain evidence="1 2">CAIM 1827</strain>
    </source>
</reference>